<reference evidence="2" key="1">
    <citation type="submission" date="2014-09" db="EMBL/GenBank/DDBJ databases">
        <authorList>
            <person name="Hjerde E."/>
        </authorList>
    </citation>
    <scope>NUCLEOTIDE SEQUENCE [LARGE SCALE GENOMIC DNA]</scope>
    <source>
        <strain evidence="2">06/09/139</strain>
    </source>
</reference>
<dbReference type="Proteomes" id="UP000032427">
    <property type="component" value="Chromosome 1"/>
</dbReference>
<evidence type="ECO:0000313" key="2">
    <source>
        <dbReference type="Proteomes" id="UP000032427"/>
    </source>
</evidence>
<protein>
    <submittedName>
        <fullName evidence="1">Putative exported protein</fullName>
    </submittedName>
</protein>
<sequence length="221" mass="25596">MKPMILLILLFLISPFVSNATVEIKQKSLTYFENPFLIGDWYFLKPGVENNEVLHISLSSSHKFLIEVIEISSNKVESWRGRFEISQDSIRFEGEGELDESQVYHYGVNHNRLYLNGVEFFKVVPEKIIGSWNSRLLSGEDIMASNVKSLNLKLGSDFIFLLNVVSESGKTNQHIGYYYFEGEDLVLLYEEGEQESTFHIEEDQLEMKNEQFGMYALLVRE</sequence>
<dbReference type="STRING" id="80852.AWOD_I_1389"/>
<organism evidence="1 2">
    <name type="scientific">Aliivibrio wodanis</name>
    <dbReference type="NCBI Taxonomy" id="80852"/>
    <lineage>
        <taxon>Bacteria</taxon>
        <taxon>Pseudomonadati</taxon>
        <taxon>Pseudomonadota</taxon>
        <taxon>Gammaproteobacteria</taxon>
        <taxon>Vibrionales</taxon>
        <taxon>Vibrionaceae</taxon>
        <taxon>Aliivibrio</taxon>
    </lineage>
</organism>
<dbReference type="PATRIC" id="fig|80852.17.peg.1427"/>
<accession>A0A090IL48</accession>
<dbReference type="AlphaFoldDB" id="A0A090IL48"/>
<dbReference type="EMBL" id="LN554846">
    <property type="protein sequence ID" value="CED71466.1"/>
    <property type="molecule type" value="Genomic_DNA"/>
</dbReference>
<gene>
    <name evidence="1" type="ORF">AWOD_I_1389</name>
</gene>
<name>A0A090IL48_9GAMM</name>
<evidence type="ECO:0000313" key="1">
    <source>
        <dbReference type="EMBL" id="CED71466.1"/>
    </source>
</evidence>
<dbReference type="HOGENOM" id="CLU_1219297_0_0_6"/>
<proteinExistence type="predicted"/>
<dbReference type="KEGG" id="awd:AWOD_I_1389"/>
<keyword evidence="2" id="KW-1185">Reference proteome</keyword>